<evidence type="ECO:0000313" key="5">
    <source>
        <dbReference type="Proteomes" id="UP001358417"/>
    </source>
</evidence>
<keyword evidence="3" id="KW-0560">Oxidoreductase</keyword>
<evidence type="ECO:0000256" key="1">
    <source>
        <dbReference type="ARBA" id="ARBA00006484"/>
    </source>
</evidence>
<evidence type="ECO:0000313" key="4">
    <source>
        <dbReference type="EMBL" id="KAK5044869.1"/>
    </source>
</evidence>
<protein>
    <recommendedName>
        <fullName evidence="6">NAD(P)-binding protein</fullName>
    </recommendedName>
</protein>
<dbReference type="Proteomes" id="UP001358417">
    <property type="component" value="Unassembled WGS sequence"/>
</dbReference>
<evidence type="ECO:0000256" key="3">
    <source>
        <dbReference type="ARBA" id="ARBA00023002"/>
    </source>
</evidence>
<dbReference type="CDD" id="cd05325">
    <property type="entry name" value="carb_red_sniffer_like_SDR_c"/>
    <property type="match status" value="1"/>
</dbReference>
<dbReference type="RefSeq" id="XP_064700519.1">
    <property type="nucleotide sequence ID" value="XM_064853944.1"/>
</dbReference>
<reference evidence="4 5" key="1">
    <citation type="submission" date="2023-08" db="EMBL/GenBank/DDBJ databases">
        <title>Black Yeasts Isolated from many extreme environments.</title>
        <authorList>
            <person name="Coleine C."/>
            <person name="Stajich J.E."/>
            <person name="Selbmann L."/>
        </authorList>
    </citation>
    <scope>NUCLEOTIDE SEQUENCE [LARGE SCALE GENOMIC DNA]</scope>
    <source>
        <strain evidence="4 5">CCFEE 5792</strain>
    </source>
</reference>
<dbReference type="PANTHER" id="PTHR43544">
    <property type="entry name" value="SHORT-CHAIN DEHYDROGENASE/REDUCTASE"/>
    <property type="match status" value="1"/>
</dbReference>
<dbReference type="InterPro" id="IPR002347">
    <property type="entry name" value="SDR_fam"/>
</dbReference>
<dbReference type="Pfam" id="PF00106">
    <property type="entry name" value="adh_short"/>
    <property type="match status" value="1"/>
</dbReference>
<dbReference type="PANTHER" id="PTHR43544:SF7">
    <property type="entry name" value="NADB-LER2"/>
    <property type="match status" value="1"/>
</dbReference>
<organism evidence="4 5">
    <name type="scientific">Exophiala bonariae</name>
    <dbReference type="NCBI Taxonomy" id="1690606"/>
    <lineage>
        <taxon>Eukaryota</taxon>
        <taxon>Fungi</taxon>
        <taxon>Dikarya</taxon>
        <taxon>Ascomycota</taxon>
        <taxon>Pezizomycotina</taxon>
        <taxon>Eurotiomycetes</taxon>
        <taxon>Chaetothyriomycetidae</taxon>
        <taxon>Chaetothyriales</taxon>
        <taxon>Herpotrichiellaceae</taxon>
        <taxon>Exophiala</taxon>
    </lineage>
</organism>
<keyword evidence="2" id="KW-0521">NADP</keyword>
<dbReference type="GO" id="GO:0005737">
    <property type="term" value="C:cytoplasm"/>
    <property type="evidence" value="ECO:0007669"/>
    <property type="project" value="TreeGrafter"/>
</dbReference>
<dbReference type="Gene3D" id="3.40.50.720">
    <property type="entry name" value="NAD(P)-binding Rossmann-like Domain"/>
    <property type="match status" value="1"/>
</dbReference>
<dbReference type="GeneID" id="89978565"/>
<evidence type="ECO:0008006" key="6">
    <source>
        <dbReference type="Google" id="ProtNLM"/>
    </source>
</evidence>
<name>A0AAV9MVB8_9EURO</name>
<sequence>MATSASTTYLITGASRGLGRGFVAAYLAQPDSTVIAAVRDPTSSSSKSLGELPKGANSSLIVVKLDSDVETDPADAVKQLKAEHNITSLDIVIANAGIMKAYPTVQEAKVESFYEHYRTNVVGVVLLFQAISPLLKASTKSGKFIVMGSVAGSITLAEKSPVPNTVYGASKAALNFITNRIHVENEEIVAVSVHPGFVQTPGGNSAAESFGMEKADITLDESIGPMLKLIAEATRESAGGKFKLYDGSDLPW</sequence>
<dbReference type="InterPro" id="IPR051468">
    <property type="entry name" value="Fungal_SecMetab_SDRs"/>
</dbReference>
<evidence type="ECO:0000256" key="2">
    <source>
        <dbReference type="ARBA" id="ARBA00022857"/>
    </source>
</evidence>
<dbReference type="AlphaFoldDB" id="A0AAV9MVB8"/>
<dbReference type="InterPro" id="IPR036291">
    <property type="entry name" value="NAD(P)-bd_dom_sf"/>
</dbReference>
<comment type="caution">
    <text evidence="4">The sequence shown here is derived from an EMBL/GenBank/DDBJ whole genome shotgun (WGS) entry which is preliminary data.</text>
</comment>
<comment type="similarity">
    <text evidence="1">Belongs to the short-chain dehydrogenases/reductases (SDR) family.</text>
</comment>
<gene>
    <name evidence="4" type="ORF">LTR84_010407</name>
</gene>
<proteinExistence type="inferred from homology"/>
<dbReference type="GO" id="GO:0016491">
    <property type="term" value="F:oxidoreductase activity"/>
    <property type="evidence" value="ECO:0007669"/>
    <property type="project" value="UniProtKB-KW"/>
</dbReference>
<dbReference type="EMBL" id="JAVRRD010000042">
    <property type="protein sequence ID" value="KAK5044869.1"/>
    <property type="molecule type" value="Genomic_DNA"/>
</dbReference>
<accession>A0AAV9MVB8</accession>
<dbReference type="SUPFAM" id="SSF51735">
    <property type="entry name" value="NAD(P)-binding Rossmann-fold domains"/>
    <property type="match status" value="1"/>
</dbReference>
<keyword evidence="5" id="KW-1185">Reference proteome</keyword>
<dbReference type="PRINTS" id="PR00081">
    <property type="entry name" value="GDHRDH"/>
</dbReference>